<dbReference type="InterPro" id="IPR000781">
    <property type="entry name" value="ERH"/>
</dbReference>
<evidence type="ECO:0000256" key="1">
    <source>
        <dbReference type="ARBA" id="ARBA00007491"/>
    </source>
</evidence>
<dbReference type="STRING" id="7244.B4LSX5"/>
<organism evidence="3 4">
    <name type="scientific">Drosophila virilis</name>
    <name type="common">Fruit fly</name>
    <dbReference type="NCBI Taxonomy" id="7244"/>
    <lineage>
        <taxon>Eukaryota</taxon>
        <taxon>Metazoa</taxon>
        <taxon>Ecdysozoa</taxon>
        <taxon>Arthropoda</taxon>
        <taxon>Hexapoda</taxon>
        <taxon>Insecta</taxon>
        <taxon>Pterygota</taxon>
        <taxon>Neoptera</taxon>
        <taxon>Endopterygota</taxon>
        <taxon>Diptera</taxon>
        <taxon>Brachycera</taxon>
        <taxon>Muscomorpha</taxon>
        <taxon>Ephydroidea</taxon>
        <taxon>Drosophilidae</taxon>
        <taxon>Drosophila</taxon>
    </lineage>
</organism>
<sequence>MSRTILLVHPKKNPRTRTYTEYNSTQKCLDAVCKIYEEHLKRSMPELPTITYDIIQLFDFIDSFVDISCLVYKKSTGSYVPHSKEWIKDKIYEQFRQSALNIK</sequence>
<dbReference type="PANTHER" id="PTHR12373:SF0">
    <property type="entry name" value="ENHANCER OF RUDIMENTARY HOMOLOG"/>
    <property type="match status" value="1"/>
</dbReference>
<dbReference type="SMR" id="B4LSX5"/>
<proteinExistence type="inferred from homology"/>
<dbReference type="OrthoDB" id="7887808at2759"/>
<reference evidence="3 4" key="1">
    <citation type="journal article" date="2007" name="Nature">
        <title>Evolution of genes and genomes on the Drosophila phylogeny.</title>
        <authorList>
            <consortium name="Drosophila 12 Genomes Consortium"/>
            <person name="Clark A.G."/>
            <person name="Eisen M.B."/>
            <person name="Smith D.R."/>
            <person name="Bergman C.M."/>
            <person name="Oliver B."/>
            <person name="Markow T.A."/>
            <person name="Kaufman T.C."/>
            <person name="Kellis M."/>
            <person name="Gelbart W."/>
            <person name="Iyer V.N."/>
            <person name="Pollard D.A."/>
            <person name="Sackton T.B."/>
            <person name="Larracuente A.M."/>
            <person name="Singh N.D."/>
            <person name="Abad J.P."/>
            <person name="Abt D.N."/>
            <person name="Adryan B."/>
            <person name="Aguade M."/>
            <person name="Akashi H."/>
            <person name="Anderson W.W."/>
            <person name="Aquadro C.F."/>
            <person name="Ardell D.H."/>
            <person name="Arguello R."/>
            <person name="Artieri C.G."/>
            <person name="Barbash D.A."/>
            <person name="Barker D."/>
            <person name="Barsanti P."/>
            <person name="Batterham P."/>
            <person name="Batzoglou S."/>
            <person name="Begun D."/>
            <person name="Bhutkar A."/>
            <person name="Blanco E."/>
            <person name="Bosak S.A."/>
            <person name="Bradley R.K."/>
            <person name="Brand A.D."/>
            <person name="Brent M.R."/>
            <person name="Brooks A.N."/>
            <person name="Brown R.H."/>
            <person name="Butlin R.K."/>
            <person name="Caggese C."/>
            <person name="Calvi B.R."/>
            <person name="Bernardo de Carvalho A."/>
            <person name="Caspi A."/>
            <person name="Castrezana S."/>
            <person name="Celniker S.E."/>
            <person name="Chang J.L."/>
            <person name="Chapple C."/>
            <person name="Chatterji S."/>
            <person name="Chinwalla A."/>
            <person name="Civetta A."/>
            <person name="Clifton S.W."/>
            <person name="Comeron J.M."/>
            <person name="Costello J.C."/>
            <person name="Coyne J.A."/>
            <person name="Daub J."/>
            <person name="David R.G."/>
            <person name="Delcher A.L."/>
            <person name="Delehaunty K."/>
            <person name="Do C.B."/>
            <person name="Ebling H."/>
            <person name="Edwards K."/>
            <person name="Eickbush T."/>
            <person name="Evans J.D."/>
            <person name="Filipski A."/>
            <person name="Findeiss S."/>
            <person name="Freyhult E."/>
            <person name="Fulton L."/>
            <person name="Fulton R."/>
            <person name="Garcia A.C."/>
            <person name="Gardiner A."/>
            <person name="Garfield D.A."/>
            <person name="Garvin B.E."/>
            <person name="Gibson G."/>
            <person name="Gilbert D."/>
            <person name="Gnerre S."/>
            <person name="Godfrey J."/>
            <person name="Good R."/>
            <person name="Gotea V."/>
            <person name="Gravely B."/>
            <person name="Greenberg A.J."/>
            <person name="Griffiths-Jones S."/>
            <person name="Gross S."/>
            <person name="Guigo R."/>
            <person name="Gustafson E.A."/>
            <person name="Haerty W."/>
            <person name="Hahn M.W."/>
            <person name="Halligan D.L."/>
            <person name="Halpern A.L."/>
            <person name="Halter G.M."/>
            <person name="Han M.V."/>
            <person name="Heger A."/>
            <person name="Hillier L."/>
            <person name="Hinrichs A.S."/>
            <person name="Holmes I."/>
            <person name="Hoskins R.A."/>
            <person name="Hubisz M.J."/>
            <person name="Hultmark D."/>
            <person name="Huntley M.A."/>
            <person name="Jaffe D.B."/>
            <person name="Jagadeeshan S."/>
            <person name="Jeck W.R."/>
            <person name="Johnson J."/>
            <person name="Jones C.D."/>
            <person name="Jordan W.C."/>
            <person name="Karpen G.H."/>
            <person name="Kataoka E."/>
            <person name="Keightley P.D."/>
            <person name="Kheradpour P."/>
            <person name="Kirkness E.F."/>
            <person name="Koerich L.B."/>
            <person name="Kristiansen K."/>
            <person name="Kudrna D."/>
            <person name="Kulathinal R.J."/>
            <person name="Kumar S."/>
            <person name="Kwok R."/>
            <person name="Lander E."/>
            <person name="Langley C.H."/>
            <person name="Lapoint R."/>
            <person name="Lazzaro B.P."/>
            <person name="Lee S.J."/>
            <person name="Levesque L."/>
            <person name="Li R."/>
            <person name="Lin C.F."/>
            <person name="Lin M.F."/>
            <person name="Lindblad-Toh K."/>
            <person name="Llopart A."/>
            <person name="Long M."/>
            <person name="Low L."/>
            <person name="Lozovsky E."/>
            <person name="Lu J."/>
            <person name="Luo M."/>
            <person name="Machado C.A."/>
            <person name="Makalowski W."/>
            <person name="Marzo M."/>
            <person name="Matsuda M."/>
            <person name="Matzkin L."/>
            <person name="McAllister B."/>
            <person name="McBride C.S."/>
            <person name="McKernan B."/>
            <person name="McKernan K."/>
            <person name="Mendez-Lago M."/>
            <person name="Minx P."/>
            <person name="Mollenhauer M.U."/>
            <person name="Montooth K."/>
            <person name="Mount S.M."/>
            <person name="Mu X."/>
            <person name="Myers E."/>
            <person name="Negre B."/>
            <person name="Newfeld S."/>
            <person name="Nielsen R."/>
            <person name="Noor M.A."/>
            <person name="O'Grady P."/>
            <person name="Pachter L."/>
            <person name="Papaceit M."/>
            <person name="Parisi M.J."/>
            <person name="Parisi M."/>
            <person name="Parts L."/>
            <person name="Pedersen J.S."/>
            <person name="Pesole G."/>
            <person name="Phillippy A.M."/>
            <person name="Ponting C.P."/>
            <person name="Pop M."/>
            <person name="Porcelli D."/>
            <person name="Powell J.R."/>
            <person name="Prohaska S."/>
            <person name="Pruitt K."/>
            <person name="Puig M."/>
            <person name="Quesneville H."/>
            <person name="Ram K.R."/>
            <person name="Rand D."/>
            <person name="Rasmussen M.D."/>
            <person name="Reed L.K."/>
            <person name="Reenan R."/>
            <person name="Reily A."/>
            <person name="Remington K.A."/>
            <person name="Rieger T.T."/>
            <person name="Ritchie M.G."/>
            <person name="Robin C."/>
            <person name="Rogers Y.H."/>
            <person name="Rohde C."/>
            <person name="Rozas J."/>
            <person name="Rubenfield M.J."/>
            <person name="Ruiz A."/>
            <person name="Russo S."/>
            <person name="Salzberg S.L."/>
            <person name="Sanchez-Gracia A."/>
            <person name="Saranga D.J."/>
            <person name="Sato H."/>
            <person name="Schaeffer S.W."/>
            <person name="Schatz M.C."/>
            <person name="Schlenke T."/>
            <person name="Schwartz R."/>
            <person name="Segarra C."/>
            <person name="Singh R.S."/>
            <person name="Sirot L."/>
            <person name="Sirota M."/>
            <person name="Sisneros N.B."/>
            <person name="Smith C.D."/>
            <person name="Smith T.F."/>
            <person name="Spieth J."/>
            <person name="Stage D.E."/>
            <person name="Stark A."/>
            <person name="Stephan W."/>
            <person name="Strausberg R.L."/>
            <person name="Strempel S."/>
            <person name="Sturgill D."/>
            <person name="Sutton G."/>
            <person name="Sutton G.G."/>
            <person name="Tao W."/>
            <person name="Teichmann S."/>
            <person name="Tobari Y.N."/>
            <person name="Tomimura Y."/>
            <person name="Tsolas J.M."/>
            <person name="Valente V.L."/>
            <person name="Venter E."/>
            <person name="Venter J.C."/>
            <person name="Vicario S."/>
            <person name="Vieira F.G."/>
            <person name="Vilella A.J."/>
            <person name="Villasante A."/>
            <person name="Walenz B."/>
            <person name="Wang J."/>
            <person name="Wasserman M."/>
            <person name="Watts T."/>
            <person name="Wilson D."/>
            <person name="Wilson R.K."/>
            <person name="Wing R.A."/>
            <person name="Wolfner M.F."/>
            <person name="Wong A."/>
            <person name="Wong G.K."/>
            <person name="Wu C.I."/>
            <person name="Wu G."/>
            <person name="Yamamoto D."/>
            <person name="Yang H.P."/>
            <person name="Yang S.P."/>
            <person name="Yorke J.A."/>
            <person name="Yoshida K."/>
            <person name="Zdobnov E."/>
            <person name="Zhang P."/>
            <person name="Zhang Y."/>
            <person name="Zimin A.V."/>
            <person name="Baldwin J."/>
            <person name="Abdouelleil A."/>
            <person name="Abdulkadir J."/>
            <person name="Abebe A."/>
            <person name="Abera B."/>
            <person name="Abreu J."/>
            <person name="Acer S.C."/>
            <person name="Aftuck L."/>
            <person name="Alexander A."/>
            <person name="An P."/>
            <person name="Anderson E."/>
            <person name="Anderson S."/>
            <person name="Arachi H."/>
            <person name="Azer M."/>
            <person name="Bachantsang P."/>
            <person name="Barry A."/>
            <person name="Bayul T."/>
            <person name="Berlin A."/>
            <person name="Bessette D."/>
            <person name="Bloom T."/>
            <person name="Blye J."/>
            <person name="Boguslavskiy L."/>
            <person name="Bonnet C."/>
            <person name="Boukhgalter B."/>
            <person name="Bourzgui I."/>
            <person name="Brown A."/>
            <person name="Cahill P."/>
            <person name="Channer S."/>
            <person name="Cheshatsang Y."/>
            <person name="Chuda L."/>
            <person name="Citroen M."/>
            <person name="Collymore A."/>
            <person name="Cooke P."/>
            <person name="Costello M."/>
            <person name="D'Aco K."/>
            <person name="Daza R."/>
            <person name="De Haan G."/>
            <person name="DeGray S."/>
            <person name="DeMaso C."/>
            <person name="Dhargay N."/>
            <person name="Dooley K."/>
            <person name="Dooley E."/>
            <person name="Doricent M."/>
            <person name="Dorje P."/>
            <person name="Dorjee K."/>
            <person name="Dupes A."/>
            <person name="Elong R."/>
            <person name="Falk J."/>
            <person name="Farina A."/>
            <person name="Faro S."/>
            <person name="Ferguson D."/>
            <person name="Fisher S."/>
            <person name="Foley C.D."/>
            <person name="Franke A."/>
            <person name="Friedrich D."/>
            <person name="Gadbois L."/>
            <person name="Gearin G."/>
            <person name="Gearin C.R."/>
            <person name="Giannoukos G."/>
            <person name="Goode T."/>
            <person name="Graham J."/>
            <person name="Grandbois E."/>
            <person name="Grewal S."/>
            <person name="Gyaltsen K."/>
            <person name="Hafez N."/>
            <person name="Hagos B."/>
            <person name="Hall J."/>
            <person name="Henson C."/>
            <person name="Hollinger A."/>
            <person name="Honan T."/>
            <person name="Huard M.D."/>
            <person name="Hughes L."/>
            <person name="Hurhula B."/>
            <person name="Husby M.E."/>
            <person name="Kamat A."/>
            <person name="Kanga B."/>
            <person name="Kashin S."/>
            <person name="Khazanovich D."/>
            <person name="Kisner P."/>
            <person name="Lance K."/>
            <person name="Lara M."/>
            <person name="Lee W."/>
            <person name="Lennon N."/>
            <person name="Letendre F."/>
            <person name="LeVine R."/>
            <person name="Lipovsky A."/>
            <person name="Liu X."/>
            <person name="Liu J."/>
            <person name="Liu S."/>
            <person name="Lokyitsang T."/>
            <person name="Lokyitsang Y."/>
            <person name="Lubonja R."/>
            <person name="Lui A."/>
            <person name="MacDonald P."/>
            <person name="Magnisalis V."/>
            <person name="Maru K."/>
            <person name="Matthews C."/>
            <person name="McCusker W."/>
            <person name="McDonough S."/>
            <person name="Mehta T."/>
            <person name="Meldrim J."/>
            <person name="Meneus L."/>
            <person name="Mihai O."/>
            <person name="Mihalev A."/>
            <person name="Mihova T."/>
            <person name="Mittelman R."/>
            <person name="Mlenga V."/>
            <person name="Montmayeur A."/>
            <person name="Mulrain L."/>
            <person name="Navidi A."/>
            <person name="Naylor J."/>
            <person name="Negash T."/>
            <person name="Nguyen T."/>
            <person name="Nguyen N."/>
            <person name="Nicol R."/>
            <person name="Norbu C."/>
            <person name="Norbu N."/>
            <person name="Novod N."/>
            <person name="O'Neill B."/>
            <person name="Osman S."/>
            <person name="Markiewicz E."/>
            <person name="Oyono O.L."/>
            <person name="Patti C."/>
            <person name="Phunkhang P."/>
            <person name="Pierre F."/>
            <person name="Priest M."/>
            <person name="Raghuraman S."/>
            <person name="Rege F."/>
            <person name="Reyes R."/>
            <person name="Rise C."/>
            <person name="Rogov P."/>
            <person name="Ross K."/>
            <person name="Ryan E."/>
            <person name="Settipalli S."/>
            <person name="Shea T."/>
            <person name="Sherpa N."/>
            <person name="Shi L."/>
            <person name="Shih D."/>
            <person name="Sparrow T."/>
            <person name="Spaulding J."/>
            <person name="Stalker J."/>
            <person name="Stange-Thomann N."/>
            <person name="Stavropoulos S."/>
            <person name="Stone C."/>
            <person name="Strader C."/>
            <person name="Tesfaye S."/>
            <person name="Thomson T."/>
            <person name="Thoulutsang Y."/>
            <person name="Thoulutsang D."/>
            <person name="Topham K."/>
            <person name="Topping I."/>
            <person name="Tsamla T."/>
            <person name="Vassiliev H."/>
            <person name="Vo A."/>
            <person name="Wangchuk T."/>
            <person name="Wangdi T."/>
            <person name="Weiand M."/>
            <person name="Wilkinson J."/>
            <person name="Wilson A."/>
            <person name="Yadav S."/>
            <person name="Young G."/>
            <person name="Yu Q."/>
            <person name="Zembek L."/>
            <person name="Zhong D."/>
            <person name="Zimmer A."/>
            <person name="Zwirko Z."/>
            <person name="Jaffe D.B."/>
            <person name="Alvarez P."/>
            <person name="Brockman W."/>
            <person name="Butler J."/>
            <person name="Chin C."/>
            <person name="Gnerre S."/>
            <person name="Grabherr M."/>
            <person name="Kleber M."/>
            <person name="Mauceli E."/>
            <person name="MacCallum I."/>
        </authorList>
    </citation>
    <scope>NUCLEOTIDE SEQUENCE [LARGE SCALE GENOMIC DNA]</scope>
    <source>
        <strain evidence="4">Tucson 15010-1051.87</strain>
    </source>
</reference>
<comment type="similarity">
    <text evidence="1 2">Belongs to the E(R) family.</text>
</comment>
<dbReference type="SUPFAM" id="SSF143875">
    <property type="entry name" value="ERH-like"/>
    <property type="match status" value="1"/>
</dbReference>
<accession>B4LSX5</accession>
<dbReference type="InterPro" id="IPR035912">
    <property type="entry name" value="EHR_sf"/>
</dbReference>
<evidence type="ECO:0000313" key="3">
    <source>
        <dbReference type="EMBL" id="EDW64886.1"/>
    </source>
</evidence>
<protein>
    <recommendedName>
        <fullName evidence="2">Protein enhancer of rudimentary</fullName>
    </recommendedName>
</protein>
<dbReference type="OMA" id="VDICCLV"/>
<dbReference type="InParanoid" id="B4LSX5"/>
<dbReference type="HOGENOM" id="CLU_125703_1_0_1"/>
<dbReference type="Gene3D" id="3.30.2260.10">
    <property type="entry name" value="Enhancer of rudimentary"/>
    <property type="match status" value="1"/>
</dbReference>
<dbReference type="EMBL" id="CH940649">
    <property type="protein sequence ID" value="EDW64886.1"/>
    <property type="molecule type" value="Genomic_DNA"/>
</dbReference>
<evidence type="ECO:0000313" key="4">
    <source>
        <dbReference type="Proteomes" id="UP000008792"/>
    </source>
</evidence>
<dbReference type="Pfam" id="PF01133">
    <property type="entry name" value="ER"/>
    <property type="match status" value="1"/>
</dbReference>
<dbReference type="PhylomeDB" id="B4LSX5"/>
<keyword evidence="2" id="KW-0665">Pyrimidine biosynthesis</keyword>
<keyword evidence="4" id="KW-1185">Reference proteome</keyword>
<dbReference type="PANTHER" id="PTHR12373">
    <property type="entry name" value="ENHANCER OF RUDIMENTARY ERH"/>
    <property type="match status" value="1"/>
</dbReference>
<evidence type="ECO:0000256" key="2">
    <source>
        <dbReference type="PIRNR" id="PIRNR016393"/>
    </source>
</evidence>
<dbReference type="Proteomes" id="UP000008792">
    <property type="component" value="Unassembled WGS sequence"/>
</dbReference>
<dbReference type="eggNOG" id="KOG1766">
    <property type="taxonomic scope" value="Eukaryota"/>
</dbReference>
<gene>
    <name evidence="3" type="primary">Dvir\GJ17717</name>
    <name evidence="3" type="ORF">Dvir_GJ17717</name>
</gene>
<dbReference type="KEGG" id="dvi:6628979"/>
<dbReference type="AlphaFoldDB" id="B4LSX5"/>
<keyword evidence="2" id="KW-0131">Cell cycle</keyword>
<name>B4LSX5_DROVI</name>
<comment type="function">
    <text evidence="2">Acts as an enhancer of the rudimentary gene. Has a role in pyrimidine biosynthesis and the cell cycle.</text>
</comment>
<dbReference type="GO" id="GO:0006221">
    <property type="term" value="P:pyrimidine nucleotide biosynthetic process"/>
    <property type="evidence" value="ECO:0007669"/>
    <property type="project" value="UniProtKB-KW"/>
</dbReference>
<dbReference type="PIRSF" id="PIRSF016393">
    <property type="entry name" value="Enh_rudimentary"/>
    <property type="match status" value="1"/>
</dbReference>